<accession>A0ABN6XNJ9</accession>
<dbReference type="PANTHER" id="PTHR43418">
    <property type="entry name" value="MULTIFUNCTIONAL TRYPTOPHAN BIOSYNTHESIS PROTEIN-RELATED"/>
    <property type="match status" value="1"/>
</dbReference>
<protein>
    <submittedName>
        <fullName evidence="3">Glutamine amidotransferase</fullName>
    </submittedName>
</protein>
<gene>
    <name evidence="3" type="ORF">GCM10025866_13010</name>
</gene>
<dbReference type="PRINTS" id="PR00099">
    <property type="entry name" value="CPSGATASE"/>
</dbReference>
<reference evidence="4" key="1">
    <citation type="journal article" date="2019" name="Int. J. Syst. Evol. Microbiol.">
        <title>The Global Catalogue of Microorganisms (GCM) 10K type strain sequencing project: providing services to taxonomists for standard genome sequencing and annotation.</title>
        <authorList>
            <consortium name="The Broad Institute Genomics Platform"/>
            <consortium name="The Broad Institute Genome Sequencing Center for Infectious Disease"/>
            <person name="Wu L."/>
            <person name="Ma J."/>
        </authorList>
    </citation>
    <scope>NUCLEOTIDE SEQUENCE [LARGE SCALE GENOMIC DNA]</scope>
    <source>
        <strain evidence="4">NBRC 108725</strain>
    </source>
</reference>
<evidence type="ECO:0000313" key="4">
    <source>
        <dbReference type="Proteomes" id="UP001321498"/>
    </source>
</evidence>
<dbReference type="InterPro" id="IPR006221">
    <property type="entry name" value="TrpG/PapA_dom"/>
</dbReference>
<proteinExistence type="predicted"/>
<dbReference type="RefSeq" id="WP_286278733.1">
    <property type="nucleotide sequence ID" value="NZ_AP027731.1"/>
</dbReference>
<dbReference type="SUPFAM" id="SSF52317">
    <property type="entry name" value="Class I glutamine amidotransferase-like"/>
    <property type="match status" value="1"/>
</dbReference>
<dbReference type="PROSITE" id="PS51273">
    <property type="entry name" value="GATASE_TYPE_1"/>
    <property type="match status" value="1"/>
</dbReference>
<keyword evidence="1 3" id="KW-0315">Glutamine amidotransferase</keyword>
<organism evidence="3 4">
    <name type="scientific">Naasia aerilata</name>
    <dbReference type="NCBI Taxonomy" id="1162966"/>
    <lineage>
        <taxon>Bacteria</taxon>
        <taxon>Bacillati</taxon>
        <taxon>Actinomycetota</taxon>
        <taxon>Actinomycetes</taxon>
        <taxon>Micrococcales</taxon>
        <taxon>Microbacteriaceae</taxon>
        <taxon>Naasia</taxon>
    </lineage>
</organism>
<sequence>MTRILVIDNYDSFVYTLDGYLKQLGAETEVVRNDSIPEADLAARMSEYDGVLLSPGPGKPADAGVSVPAVGVALELELPLLGVCLGHQAIAEARGAVVTNAEELMHGKTSSIEHDGSAFYDGVPQPFTATRYHSLAVVDETVPDDLVVTSRTQGGVIMGLRHVEAPVFGVQFHPESVLTEGGYVMLGNWLGLVGLADAPERAKTLHPLLTARRA</sequence>
<dbReference type="PANTHER" id="PTHR43418:SF4">
    <property type="entry name" value="MULTIFUNCTIONAL TRYPTOPHAN BIOSYNTHESIS PROTEIN"/>
    <property type="match status" value="1"/>
</dbReference>
<dbReference type="InterPro" id="IPR017926">
    <property type="entry name" value="GATASE"/>
</dbReference>
<dbReference type="PRINTS" id="PR00096">
    <property type="entry name" value="GATASE"/>
</dbReference>
<dbReference type="InterPro" id="IPR050472">
    <property type="entry name" value="Anth_synth/Amidotransfase"/>
</dbReference>
<dbReference type="InterPro" id="IPR029062">
    <property type="entry name" value="Class_I_gatase-like"/>
</dbReference>
<dbReference type="Gene3D" id="3.40.50.880">
    <property type="match status" value="1"/>
</dbReference>
<dbReference type="Pfam" id="PF00117">
    <property type="entry name" value="GATase"/>
    <property type="match status" value="1"/>
</dbReference>
<dbReference type="Proteomes" id="UP001321498">
    <property type="component" value="Chromosome"/>
</dbReference>
<feature type="domain" description="Glutamine amidotransferase" evidence="2">
    <location>
        <begin position="5"/>
        <end position="189"/>
    </location>
</feature>
<dbReference type="EMBL" id="AP027731">
    <property type="protein sequence ID" value="BDZ45392.1"/>
    <property type="molecule type" value="Genomic_DNA"/>
</dbReference>
<evidence type="ECO:0000256" key="1">
    <source>
        <dbReference type="ARBA" id="ARBA00022962"/>
    </source>
</evidence>
<keyword evidence="4" id="KW-1185">Reference proteome</keyword>
<evidence type="ECO:0000313" key="3">
    <source>
        <dbReference type="EMBL" id="BDZ45392.1"/>
    </source>
</evidence>
<evidence type="ECO:0000259" key="2">
    <source>
        <dbReference type="Pfam" id="PF00117"/>
    </source>
</evidence>
<name>A0ABN6XNJ9_9MICO</name>
<dbReference type="CDD" id="cd01743">
    <property type="entry name" value="GATase1_Anthranilate_Synthase"/>
    <property type="match status" value="1"/>
</dbReference>
<dbReference type="NCBIfam" id="TIGR00566">
    <property type="entry name" value="trpG_papA"/>
    <property type="match status" value="1"/>
</dbReference>
<dbReference type="PRINTS" id="PR00097">
    <property type="entry name" value="ANTSNTHASEII"/>
</dbReference>